<proteinExistence type="predicted"/>
<protein>
    <recommendedName>
        <fullName evidence="2">Transcription elongation factor GreA/GreB N-terminal domain-containing protein</fullName>
    </recommendedName>
</protein>
<evidence type="ECO:0000313" key="4">
    <source>
        <dbReference type="Proteomes" id="UP000680714"/>
    </source>
</evidence>
<evidence type="ECO:0000313" key="3">
    <source>
        <dbReference type="EMBL" id="MBR9971816.1"/>
    </source>
</evidence>
<dbReference type="EMBL" id="JAGTUF010000006">
    <property type="protein sequence ID" value="MBR9971816.1"/>
    <property type="molecule type" value="Genomic_DNA"/>
</dbReference>
<reference evidence="3 4" key="1">
    <citation type="submission" date="2021-04" db="EMBL/GenBank/DDBJ databases">
        <title>Magnetospirillum sulfuroxidans sp. nov., a facultative chemolithoautotrophic sulfur-oxidizing alphaproteobacterium isolated from freshwater sediment and proposals for Paramagetospirillum gen. nov., and Magnetospirillaceae fam. nov.</title>
        <authorList>
            <person name="Koziaeva V."/>
            <person name="Geelhoed J.S."/>
            <person name="Sorokin D.Y."/>
            <person name="Grouzdev D.S."/>
        </authorList>
    </citation>
    <scope>NUCLEOTIDE SEQUENCE [LARGE SCALE GENOMIC DNA]</scope>
    <source>
        <strain evidence="3 4">J10</strain>
    </source>
</reference>
<feature type="domain" description="Transcription elongation factor GreA/GreB N-terminal" evidence="2">
    <location>
        <begin position="29"/>
        <end position="75"/>
    </location>
</feature>
<feature type="region of interest" description="Disordered" evidence="1">
    <location>
        <begin position="1"/>
        <end position="33"/>
    </location>
</feature>
<dbReference type="InterPro" id="IPR036805">
    <property type="entry name" value="Tscrpt_elong_fac_GreA/B_N_sf"/>
</dbReference>
<gene>
    <name evidence="3" type="ORF">KEC16_08820</name>
</gene>
<accession>A0ABS5IBL3</accession>
<dbReference type="InterPro" id="IPR022691">
    <property type="entry name" value="Tscrpt_elong_fac_GreA/B_N"/>
</dbReference>
<dbReference type="Proteomes" id="UP000680714">
    <property type="component" value="Unassembled WGS sequence"/>
</dbReference>
<evidence type="ECO:0000256" key="1">
    <source>
        <dbReference type="SAM" id="MobiDB-lite"/>
    </source>
</evidence>
<sequence>MSKAFTKESDGDDDDLPEGASPIPKGSPNYITPKGLQALRDEMNQLVRIDRPKVVETVSWAAGNGDRSENGDYIYGFHPR</sequence>
<dbReference type="SUPFAM" id="SSF46557">
    <property type="entry name" value="GreA transcript cleavage protein, N-terminal domain"/>
    <property type="match status" value="1"/>
</dbReference>
<comment type="caution">
    <text evidence="3">The sequence shown here is derived from an EMBL/GenBank/DDBJ whole genome shotgun (WGS) entry which is preliminary data.</text>
</comment>
<keyword evidence="4" id="KW-1185">Reference proteome</keyword>
<dbReference type="Gene3D" id="1.10.287.180">
    <property type="entry name" value="Transcription elongation factor, GreA/GreB, N-terminal domain"/>
    <property type="match status" value="1"/>
</dbReference>
<dbReference type="Pfam" id="PF03449">
    <property type="entry name" value="GreA_GreB_N"/>
    <property type="match status" value="1"/>
</dbReference>
<evidence type="ECO:0000259" key="2">
    <source>
        <dbReference type="Pfam" id="PF03449"/>
    </source>
</evidence>
<organism evidence="3 4">
    <name type="scientific">Magnetospirillum sulfuroxidans</name>
    <dbReference type="NCBI Taxonomy" id="611300"/>
    <lineage>
        <taxon>Bacteria</taxon>
        <taxon>Pseudomonadati</taxon>
        <taxon>Pseudomonadota</taxon>
        <taxon>Alphaproteobacteria</taxon>
        <taxon>Rhodospirillales</taxon>
        <taxon>Rhodospirillaceae</taxon>
        <taxon>Magnetospirillum</taxon>
    </lineage>
</organism>
<name>A0ABS5IBL3_9PROT</name>